<feature type="active site" description="Nucleophile" evidence="4 5">
    <location>
        <position position="47"/>
    </location>
</feature>
<comment type="function">
    <text evidence="4">Formation of pseudouridine at positions 38, 39 and 40 in the anticodon stem and loop of transfer RNAs.</text>
</comment>
<dbReference type="GO" id="GO:0160147">
    <property type="term" value="F:tRNA pseudouridine(38-40) synthase activity"/>
    <property type="evidence" value="ECO:0007669"/>
    <property type="project" value="UniProtKB-EC"/>
</dbReference>
<dbReference type="InterPro" id="IPR020095">
    <property type="entry name" value="PsdUridine_synth_TruA_C"/>
</dbReference>
<reference evidence="9 10" key="1">
    <citation type="submission" date="2016-12" db="EMBL/GenBank/DDBJ databases">
        <title>Isolation and genomic insights into novel planktonic Zetaproteobacteria from stratified waters of the Chesapeake Bay.</title>
        <authorList>
            <person name="McAllister S.M."/>
            <person name="Kato S."/>
            <person name="Chan C.S."/>
            <person name="Chiu B.K."/>
            <person name="Field E.K."/>
        </authorList>
    </citation>
    <scope>NUCLEOTIDE SEQUENCE [LARGE SCALE GENOMIC DNA]</scope>
    <source>
        <strain evidence="9 10">CP-8</strain>
    </source>
</reference>
<dbReference type="EC" id="5.4.99.12" evidence="4"/>
<comment type="catalytic activity">
    <reaction evidence="4 7">
        <text>uridine(38/39/40) in tRNA = pseudouridine(38/39/40) in tRNA</text>
        <dbReference type="Rhea" id="RHEA:22376"/>
        <dbReference type="Rhea" id="RHEA-COMP:10085"/>
        <dbReference type="Rhea" id="RHEA-COMP:10087"/>
        <dbReference type="ChEBI" id="CHEBI:65314"/>
        <dbReference type="ChEBI" id="CHEBI:65315"/>
        <dbReference type="EC" id="5.4.99.12"/>
    </reaction>
</comment>
<evidence type="ECO:0000256" key="3">
    <source>
        <dbReference type="ARBA" id="ARBA00023235"/>
    </source>
</evidence>
<dbReference type="EMBL" id="CP018800">
    <property type="protein sequence ID" value="ATX82170.1"/>
    <property type="molecule type" value="Genomic_DNA"/>
</dbReference>
<accession>A0A2K8L4C0</accession>
<dbReference type="Pfam" id="PF01416">
    <property type="entry name" value="PseudoU_synth_1"/>
    <property type="match status" value="2"/>
</dbReference>
<dbReference type="PANTHER" id="PTHR11142">
    <property type="entry name" value="PSEUDOURIDYLATE SYNTHASE"/>
    <property type="match status" value="1"/>
</dbReference>
<keyword evidence="3 4" id="KW-0413">Isomerase</keyword>
<dbReference type="CDD" id="cd02570">
    <property type="entry name" value="PseudoU_synth_EcTruA"/>
    <property type="match status" value="1"/>
</dbReference>
<gene>
    <name evidence="4" type="primary">truA</name>
    <name evidence="9" type="ORF">Ga0123462_1306</name>
</gene>
<protein>
    <recommendedName>
        <fullName evidence="4">tRNA pseudouridine synthase A</fullName>
        <ecNumber evidence="4">5.4.99.12</ecNumber>
    </recommendedName>
    <alternativeName>
        <fullName evidence="4">tRNA pseudouridine(38-40) synthase</fullName>
    </alternativeName>
    <alternativeName>
        <fullName evidence="4">tRNA pseudouridylate synthase I</fullName>
    </alternativeName>
    <alternativeName>
        <fullName evidence="4">tRNA-uridine isomerase I</fullName>
    </alternativeName>
</protein>
<sequence length="254" mass="28106">MALEFDGSAFHGWQQQDNAVSVQASLQEALAEIEGKPVSTVAAGRTDSGVHAEALLVHADVSAERWQRSHLAYIHGVNSKLPDTVRVVGVRAVNSDFHARFDCRERAYRYQIWNRNTPSAIYRWRHWWMPRPLDVDAMCEAALCCLGTHDFSTLRASGCQAAHAIRTISRINVKRSDGVITIEVAADAFLYHMVRNLVGNLVDVGLGRQSPEGFARLLDQKDRSKAAATAPAHGLYFVDAVYDGFSSRELIGNS</sequence>
<evidence type="ECO:0000256" key="4">
    <source>
        <dbReference type="HAMAP-Rule" id="MF_00171"/>
    </source>
</evidence>
<evidence type="ECO:0000256" key="7">
    <source>
        <dbReference type="RuleBase" id="RU003792"/>
    </source>
</evidence>
<evidence type="ECO:0000256" key="6">
    <source>
        <dbReference type="PIRSR" id="PIRSR001430-2"/>
    </source>
</evidence>
<dbReference type="Gene3D" id="3.30.70.580">
    <property type="entry name" value="Pseudouridine synthase I, catalytic domain, N-terminal subdomain"/>
    <property type="match status" value="1"/>
</dbReference>
<name>A0A2K8L4C0_9PROT</name>
<dbReference type="RefSeq" id="WP_232726387.1">
    <property type="nucleotide sequence ID" value="NZ_CP018800.1"/>
</dbReference>
<comment type="similarity">
    <text evidence="1 4 7">Belongs to the tRNA pseudouridine synthase TruA family.</text>
</comment>
<proteinExistence type="inferred from homology"/>
<dbReference type="InterPro" id="IPR020097">
    <property type="entry name" value="PsdUridine_synth_TruA_a/b_dom"/>
</dbReference>
<feature type="domain" description="Pseudouridine synthase I TruA alpha/beta" evidence="8">
    <location>
        <begin position="2"/>
        <end position="102"/>
    </location>
</feature>
<dbReference type="Gene3D" id="3.30.70.660">
    <property type="entry name" value="Pseudouridine synthase I, catalytic domain, C-terminal subdomain"/>
    <property type="match status" value="1"/>
</dbReference>
<dbReference type="AlphaFoldDB" id="A0A2K8L4C0"/>
<dbReference type="PANTHER" id="PTHR11142:SF0">
    <property type="entry name" value="TRNA PSEUDOURIDINE SYNTHASE-LIKE 1"/>
    <property type="match status" value="1"/>
</dbReference>
<evidence type="ECO:0000256" key="2">
    <source>
        <dbReference type="ARBA" id="ARBA00022694"/>
    </source>
</evidence>
<comment type="subunit">
    <text evidence="4">Homodimer.</text>
</comment>
<keyword evidence="10" id="KW-1185">Reference proteome</keyword>
<evidence type="ECO:0000259" key="8">
    <source>
        <dbReference type="Pfam" id="PF01416"/>
    </source>
</evidence>
<dbReference type="GO" id="GO:0031119">
    <property type="term" value="P:tRNA pseudouridine synthesis"/>
    <property type="evidence" value="ECO:0007669"/>
    <property type="project" value="UniProtKB-UniRule"/>
</dbReference>
<keyword evidence="2 4" id="KW-0819">tRNA processing</keyword>
<dbReference type="FunFam" id="3.30.70.580:FF:000001">
    <property type="entry name" value="tRNA pseudouridine synthase A"/>
    <property type="match status" value="1"/>
</dbReference>
<dbReference type="Proteomes" id="UP000231637">
    <property type="component" value="Chromosome"/>
</dbReference>
<evidence type="ECO:0000313" key="10">
    <source>
        <dbReference type="Proteomes" id="UP000231637"/>
    </source>
</evidence>
<feature type="domain" description="Pseudouridine synthase I TruA alpha/beta" evidence="8">
    <location>
        <begin position="146"/>
        <end position="243"/>
    </location>
</feature>
<dbReference type="InterPro" id="IPR020094">
    <property type="entry name" value="TruA/RsuA/RluB/E/F_N"/>
</dbReference>
<comment type="caution">
    <text evidence="4">Lacks conserved residue(s) required for the propagation of feature annotation.</text>
</comment>
<evidence type="ECO:0000313" key="9">
    <source>
        <dbReference type="EMBL" id="ATX82170.1"/>
    </source>
</evidence>
<evidence type="ECO:0000256" key="5">
    <source>
        <dbReference type="PIRSR" id="PIRSR001430-1"/>
    </source>
</evidence>
<organism evidence="9 10">
    <name type="scientific">Mariprofundus ferrinatatus</name>
    <dbReference type="NCBI Taxonomy" id="1921087"/>
    <lineage>
        <taxon>Bacteria</taxon>
        <taxon>Pseudomonadati</taxon>
        <taxon>Pseudomonadota</taxon>
        <taxon>Candidatius Mariprofundia</taxon>
        <taxon>Mariprofundales</taxon>
        <taxon>Mariprofundaceae</taxon>
        <taxon>Mariprofundus</taxon>
    </lineage>
</organism>
<dbReference type="InterPro" id="IPR001406">
    <property type="entry name" value="PsdUridine_synth_TruA"/>
</dbReference>
<dbReference type="HAMAP" id="MF_00171">
    <property type="entry name" value="TruA"/>
    <property type="match status" value="1"/>
</dbReference>
<dbReference type="InterPro" id="IPR020103">
    <property type="entry name" value="PsdUridine_synth_cat_dom_sf"/>
</dbReference>
<dbReference type="SUPFAM" id="SSF55120">
    <property type="entry name" value="Pseudouridine synthase"/>
    <property type="match status" value="1"/>
</dbReference>
<evidence type="ECO:0000256" key="1">
    <source>
        <dbReference type="ARBA" id="ARBA00009375"/>
    </source>
</evidence>
<feature type="binding site" evidence="4 6">
    <location>
        <position position="108"/>
    </location>
    <ligand>
        <name>substrate</name>
    </ligand>
</feature>
<dbReference type="PIRSF" id="PIRSF001430">
    <property type="entry name" value="tRNA_psdUrid_synth"/>
    <property type="match status" value="1"/>
</dbReference>
<dbReference type="NCBIfam" id="TIGR00071">
    <property type="entry name" value="hisT_truA"/>
    <property type="match status" value="1"/>
</dbReference>
<dbReference type="KEGG" id="mfn:Ga0123462_1306"/>
<dbReference type="GO" id="GO:0003723">
    <property type="term" value="F:RNA binding"/>
    <property type="evidence" value="ECO:0007669"/>
    <property type="project" value="InterPro"/>
</dbReference>